<reference evidence="1 2" key="1">
    <citation type="submission" date="2019-05" db="EMBL/GenBank/DDBJ databases">
        <title>Mikania micrantha, genome provides insights into the molecular mechanism of rapid growth.</title>
        <authorList>
            <person name="Liu B."/>
        </authorList>
    </citation>
    <scope>NUCLEOTIDE SEQUENCE [LARGE SCALE GENOMIC DNA]</scope>
    <source>
        <strain evidence="1">NLD-2019</strain>
        <tissue evidence="1">Leaf</tissue>
    </source>
</reference>
<evidence type="ECO:0000313" key="2">
    <source>
        <dbReference type="Proteomes" id="UP000326396"/>
    </source>
</evidence>
<keyword evidence="2" id="KW-1185">Reference proteome</keyword>
<organism evidence="1 2">
    <name type="scientific">Mikania micrantha</name>
    <name type="common">bitter vine</name>
    <dbReference type="NCBI Taxonomy" id="192012"/>
    <lineage>
        <taxon>Eukaryota</taxon>
        <taxon>Viridiplantae</taxon>
        <taxon>Streptophyta</taxon>
        <taxon>Embryophyta</taxon>
        <taxon>Tracheophyta</taxon>
        <taxon>Spermatophyta</taxon>
        <taxon>Magnoliopsida</taxon>
        <taxon>eudicotyledons</taxon>
        <taxon>Gunneridae</taxon>
        <taxon>Pentapetalae</taxon>
        <taxon>asterids</taxon>
        <taxon>campanulids</taxon>
        <taxon>Asterales</taxon>
        <taxon>Asteraceae</taxon>
        <taxon>Asteroideae</taxon>
        <taxon>Heliantheae alliance</taxon>
        <taxon>Eupatorieae</taxon>
        <taxon>Mikania</taxon>
    </lineage>
</organism>
<comment type="caution">
    <text evidence="1">The sequence shown here is derived from an EMBL/GenBank/DDBJ whole genome shotgun (WGS) entry which is preliminary data.</text>
</comment>
<evidence type="ECO:0000313" key="1">
    <source>
        <dbReference type="EMBL" id="KAD4982110.1"/>
    </source>
</evidence>
<dbReference type="Proteomes" id="UP000326396">
    <property type="component" value="Linkage Group LG18"/>
</dbReference>
<proteinExistence type="predicted"/>
<dbReference type="AlphaFoldDB" id="A0A5N6NNT0"/>
<protein>
    <submittedName>
        <fullName evidence="1">Uncharacterized protein</fullName>
    </submittedName>
</protein>
<dbReference type="OrthoDB" id="1699485at2759"/>
<name>A0A5N6NNT0_9ASTR</name>
<sequence>MEGLRELGTAEIRASGRGRDVAIRRAIHFAAPHSYQIGEIPTLERIKIHKCWCSVGESVRRIQEEQHDFGNYDLHIVISDELKE</sequence>
<dbReference type="EMBL" id="SZYD01000010">
    <property type="protein sequence ID" value="KAD4982110.1"/>
    <property type="molecule type" value="Genomic_DNA"/>
</dbReference>
<gene>
    <name evidence="1" type="ORF">E3N88_18781</name>
</gene>
<accession>A0A5N6NNT0</accession>